<dbReference type="AlphaFoldDB" id="A0A2T7PFP2"/>
<dbReference type="GO" id="GO:0005730">
    <property type="term" value="C:nucleolus"/>
    <property type="evidence" value="ECO:0007669"/>
    <property type="project" value="UniProtKB-SubCell"/>
</dbReference>
<comment type="similarity">
    <text evidence="2 10">Belongs to the tRNA-intron endonuclease family.</text>
</comment>
<evidence type="ECO:0000256" key="7">
    <source>
        <dbReference type="ARBA" id="ARBA00023242"/>
    </source>
</evidence>
<dbReference type="CDD" id="cd22363">
    <property type="entry name" value="tRNA-intron_lyase_C"/>
    <property type="match status" value="1"/>
</dbReference>
<accession>A0A2T7PFP2</accession>
<evidence type="ECO:0000256" key="3">
    <source>
        <dbReference type="ARBA" id="ARBA00012573"/>
    </source>
</evidence>
<dbReference type="GO" id="GO:0006397">
    <property type="term" value="P:mRNA processing"/>
    <property type="evidence" value="ECO:0007669"/>
    <property type="project" value="UniProtKB-KW"/>
</dbReference>
<dbReference type="InterPro" id="IPR011856">
    <property type="entry name" value="tRNA_endonuc-like_dom_sf"/>
</dbReference>
<dbReference type="InterPro" id="IPR016690">
    <property type="entry name" value="TSEN34"/>
</dbReference>
<dbReference type="EC" id="4.6.1.16" evidence="3 10"/>
<evidence type="ECO:0000256" key="10">
    <source>
        <dbReference type="PIRNR" id="PIRNR017250"/>
    </source>
</evidence>
<evidence type="ECO:0000256" key="5">
    <source>
        <dbReference type="ARBA" id="ARBA00022694"/>
    </source>
</evidence>
<dbReference type="InterPro" id="IPR006677">
    <property type="entry name" value="tRNA_intron_Endonuc_cat-like"/>
</dbReference>
<dbReference type="STRING" id="400727.A0A2T7PFP2"/>
<evidence type="ECO:0000256" key="8">
    <source>
        <dbReference type="ARBA" id="ARBA00064779"/>
    </source>
</evidence>
<dbReference type="NCBIfam" id="TIGR00324">
    <property type="entry name" value="endA"/>
    <property type="match status" value="1"/>
</dbReference>
<feature type="active site" evidence="11">
    <location>
        <position position="280"/>
    </location>
</feature>
<dbReference type="SUPFAM" id="SSF53032">
    <property type="entry name" value="tRNA-intron endonuclease catalytic domain-like"/>
    <property type="match status" value="1"/>
</dbReference>
<sequence length="304" mass="34860">MATEACLLPTADEQHVLDDCGPIAIHLRSGQPTVWNPKDALRLREKYRIVGVLTGCLPRAPRQNVHLGLPLQLMSEELTLLLEKGFAELLKDKPVSEEQIAKRVKIMQALKTKKFQEQQDLYKQERQQEMIRQLPNIIEGKKAKRQHAKSSDDQTDSIKEELLNEELEVKSMPLTPTPEKHMLVQLLTENPWENDTMSVEEDWAYPTTSFEKLRYAVFKDLWEKGFYLTSGQKFGGDFLAYPGDPSRFHSFYIVICVDYTQDLYTLDIISMGRLGSNVRKTVLLSSQDVNGQVKYTSLQWTGLA</sequence>
<evidence type="ECO:0000256" key="9">
    <source>
        <dbReference type="ARBA" id="ARBA00070870"/>
    </source>
</evidence>
<evidence type="ECO:0000256" key="2">
    <source>
        <dbReference type="ARBA" id="ARBA00008078"/>
    </source>
</evidence>
<feature type="active site" evidence="11">
    <location>
        <position position="249"/>
    </location>
</feature>
<organism evidence="14 15">
    <name type="scientific">Pomacea canaliculata</name>
    <name type="common">Golden apple snail</name>
    <dbReference type="NCBI Taxonomy" id="400727"/>
    <lineage>
        <taxon>Eukaryota</taxon>
        <taxon>Metazoa</taxon>
        <taxon>Spiralia</taxon>
        <taxon>Lophotrochozoa</taxon>
        <taxon>Mollusca</taxon>
        <taxon>Gastropoda</taxon>
        <taxon>Caenogastropoda</taxon>
        <taxon>Architaenioglossa</taxon>
        <taxon>Ampullarioidea</taxon>
        <taxon>Ampullariidae</taxon>
        <taxon>Pomacea</taxon>
    </lineage>
</organism>
<evidence type="ECO:0000259" key="12">
    <source>
        <dbReference type="Pfam" id="PF01974"/>
    </source>
</evidence>
<dbReference type="FunFam" id="3.40.1350.10:FF:000002">
    <property type="entry name" value="tRNA-splicing endonuclease subunit Sen34"/>
    <property type="match status" value="1"/>
</dbReference>
<keyword evidence="4" id="KW-0507">mRNA processing</keyword>
<evidence type="ECO:0000256" key="11">
    <source>
        <dbReference type="PIRSR" id="PIRSR017250-50"/>
    </source>
</evidence>
<dbReference type="GO" id="GO:0000213">
    <property type="term" value="F:tRNA-intron lyase activity"/>
    <property type="evidence" value="ECO:0007669"/>
    <property type="project" value="UniProtKB-UniRule"/>
</dbReference>
<evidence type="ECO:0000256" key="6">
    <source>
        <dbReference type="ARBA" id="ARBA00023239"/>
    </source>
</evidence>
<evidence type="ECO:0000313" key="15">
    <source>
        <dbReference type="Proteomes" id="UP000245119"/>
    </source>
</evidence>
<reference evidence="14 15" key="1">
    <citation type="submission" date="2018-04" db="EMBL/GenBank/DDBJ databases">
        <title>The genome of golden apple snail Pomacea canaliculata provides insight into stress tolerance and invasive adaptation.</title>
        <authorList>
            <person name="Liu C."/>
            <person name="Liu B."/>
            <person name="Ren Y."/>
            <person name="Zhang Y."/>
            <person name="Wang H."/>
            <person name="Li S."/>
            <person name="Jiang F."/>
            <person name="Yin L."/>
            <person name="Zhang G."/>
            <person name="Qian W."/>
            <person name="Fan W."/>
        </authorList>
    </citation>
    <scope>NUCLEOTIDE SEQUENCE [LARGE SCALE GENOMIC DNA]</scope>
    <source>
        <strain evidence="14">SZHN2017</strain>
        <tissue evidence="14">Muscle</tissue>
    </source>
</reference>
<comment type="subcellular location">
    <subcellularLocation>
        <location evidence="1">Nucleus</location>
        <location evidence="1">Nucleolus</location>
    </subcellularLocation>
</comment>
<dbReference type="Pfam" id="PF01974">
    <property type="entry name" value="tRNA_int_endo"/>
    <property type="match status" value="1"/>
</dbReference>
<dbReference type="GO" id="GO:0000379">
    <property type="term" value="P:tRNA-type intron splice site recognition and cleavage"/>
    <property type="evidence" value="ECO:0007669"/>
    <property type="project" value="UniProtKB-UniRule"/>
</dbReference>
<keyword evidence="6 10" id="KW-0456">Lyase</keyword>
<name>A0A2T7PFP2_POMCA</name>
<dbReference type="EMBL" id="PZQS01000004">
    <property type="protein sequence ID" value="PVD32238.1"/>
    <property type="molecule type" value="Genomic_DNA"/>
</dbReference>
<feature type="domain" description="tRNA intron endonuclease catalytic" evidence="12">
    <location>
        <begin position="213"/>
        <end position="295"/>
    </location>
</feature>
<evidence type="ECO:0000256" key="1">
    <source>
        <dbReference type="ARBA" id="ARBA00004604"/>
    </source>
</evidence>
<keyword evidence="7" id="KW-0539">Nucleus</keyword>
<comment type="subunit">
    <text evidence="8">tRNA splicing endonuclease is a heterotetramer composed of TSEN2, TSEN15, TSEN34/LENG5 and TSEN54. tRNA splicing endonuclease complex also contains proteins of the pre-mRNA 3'-end processing machinery such as CLP1, CPSF1, CPSF4 and CSTF2.</text>
</comment>
<dbReference type="InterPro" id="IPR036167">
    <property type="entry name" value="tRNA_intron_Endo_cat-like_sf"/>
</dbReference>
<feature type="domain" description="TSEN34 N-terminal" evidence="13">
    <location>
        <begin position="23"/>
        <end position="91"/>
    </location>
</feature>
<dbReference type="Pfam" id="PF26577">
    <property type="entry name" value="TSEN34_N"/>
    <property type="match status" value="1"/>
</dbReference>
<protein>
    <recommendedName>
        <fullName evidence="9 10">tRNA-splicing endonuclease subunit Sen34</fullName>
        <ecNumber evidence="3 10">4.6.1.16</ecNumber>
    </recommendedName>
</protein>
<keyword evidence="15" id="KW-1185">Reference proteome</keyword>
<evidence type="ECO:0000259" key="13">
    <source>
        <dbReference type="Pfam" id="PF26577"/>
    </source>
</evidence>
<dbReference type="GO" id="GO:0003676">
    <property type="term" value="F:nucleic acid binding"/>
    <property type="evidence" value="ECO:0007669"/>
    <property type="project" value="InterPro"/>
</dbReference>
<dbReference type="Gene3D" id="3.40.1350.10">
    <property type="match status" value="1"/>
</dbReference>
<dbReference type="GO" id="GO:0000214">
    <property type="term" value="C:tRNA-intron endonuclease complex"/>
    <property type="evidence" value="ECO:0007669"/>
    <property type="project" value="UniProtKB-UniRule"/>
</dbReference>
<evidence type="ECO:0000256" key="4">
    <source>
        <dbReference type="ARBA" id="ARBA00022664"/>
    </source>
</evidence>
<dbReference type="PIRSF" id="PIRSF017250">
    <property type="entry name" value="tRNA_splic_SEN34"/>
    <property type="match status" value="1"/>
</dbReference>
<comment type="caution">
    <text evidence="14">The sequence shown here is derived from an EMBL/GenBank/DDBJ whole genome shotgun (WGS) entry which is preliminary data.</text>
</comment>
<keyword evidence="5 10" id="KW-0819">tRNA processing</keyword>
<dbReference type="PANTHER" id="PTHR13070">
    <property type="entry name" value="TRNA-SPLICING ENDONUCLEASE SUBUNIT SEN34-RELATED"/>
    <property type="match status" value="1"/>
</dbReference>
<dbReference type="Proteomes" id="UP000245119">
    <property type="component" value="Linkage Group LG4"/>
</dbReference>
<dbReference type="InterPro" id="IPR006676">
    <property type="entry name" value="tRNA_splic"/>
</dbReference>
<comment type="function">
    <text evidence="10">Constitutes one of the two catalytic subunit of the tRNA-splicing endonuclease complex, a complex responsible for identification and cleavage of the splice sites in pre-tRNA. It cleaves pre-tRNA at the 5'- and 3'-splice sites to release the intron. The products are an intron and two tRNA half-molecules bearing 2',3'-cyclic phosphate and 5'-OH termini. There are no conserved sequences at the splice sites, but the intron is invariably located at the same site in the gene, placing the splice sites an invariant distance from the constant structural features of the tRNA body.</text>
</comment>
<dbReference type="InterPro" id="IPR059049">
    <property type="entry name" value="TSEN34_N"/>
</dbReference>
<dbReference type="PANTHER" id="PTHR13070:SF0">
    <property type="entry name" value="TRNA-SPLICING ENDONUCLEASE SUBUNIT SEN34"/>
    <property type="match status" value="1"/>
</dbReference>
<gene>
    <name evidence="14" type="ORF">C0Q70_07671</name>
</gene>
<evidence type="ECO:0000313" key="14">
    <source>
        <dbReference type="EMBL" id="PVD32238.1"/>
    </source>
</evidence>
<proteinExistence type="inferred from homology"/>
<feature type="active site" evidence="11">
    <location>
        <position position="241"/>
    </location>
</feature>